<dbReference type="SUPFAM" id="SSF54593">
    <property type="entry name" value="Glyoxalase/Bleomycin resistance protein/Dihydroxybiphenyl dioxygenase"/>
    <property type="match status" value="1"/>
</dbReference>
<sequence length="125" mass="14503">MFHYCTPQLPVKDVVKTQEYYRDVLGFKIDWLWEDNFGCVSNGKVQLFFCKNENPIVGCCCYLDAEDVEAVYEKYKQNGANIVHGLEFQPWGMHEFVIQDIDGHFHRIGQETTELPQACTMELAS</sequence>
<dbReference type="GO" id="GO:0046677">
    <property type="term" value="P:response to antibiotic"/>
    <property type="evidence" value="ECO:0007669"/>
    <property type="project" value="UniProtKB-KW"/>
</dbReference>
<dbReference type="Gene3D" id="3.10.180.10">
    <property type="entry name" value="2,3-Dihydroxybiphenyl 1,2-Dioxygenase, domain 1"/>
    <property type="match status" value="1"/>
</dbReference>
<accession>A0A0V7ZMC3</accession>
<dbReference type="AlphaFoldDB" id="A0A0V7ZMC3"/>
<evidence type="ECO:0000313" key="5">
    <source>
        <dbReference type="EMBL" id="KST65829.1"/>
    </source>
</evidence>
<dbReference type="EMBL" id="LMTZ01000103">
    <property type="protein sequence ID" value="KST65829.1"/>
    <property type="molecule type" value="Genomic_DNA"/>
</dbReference>
<dbReference type="InterPro" id="IPR004360">
    <property type="entry name" value="Glyas_Fos-R_dOase_dom"/>
</dbReference>
<evidence type="ECO:0000256" key="2">
    <source>
        <dbReference type="ARBA" id="ARBA00021572"/>
    </source>
</evidence>
<dbReference type="InterPro" id="IPR000335">
    <property type="entry name" value="Bleomycin-R"/>
</dbReference>
<dbReference type="RefSeq" id="WP_036265210.1">
    <property type="nucleotide sequence ID" value="NZ_LMTZ01000103.1"/>
</dbReference>
<dbReference type="OrthoDB" id="9798201at2"/>
<dbReference type="Pfam" id="PF00903">
    <property type="entry name" value="Glyoxalase"/>
    <property type="match status" value="1"/>
</dbReference>
<keyword evidence="3" id="KW-0046">Antibiotic resistance</keyword>
<dbReference type="InterPro" id="IPR029068">
    <property type="entry name" value="Glyas_Bleomycin-R_OHBP_Dase"/>
</dbReference>
<dbReference type="Proteomes" id="UP000053372">
    <property type="component" value="Unassembled WGS sequence"/>
</dbReference>
<evidence type="ECO:0000256" key="1">
    <source>
        <dbReference type="ARBA" id="ARBA00011051"/>
    </source>
</evidence>
<feature type="domain" description="VOC" evidence="4">
    <location>
        <begin position="1"/>
        <end position="111"/>
    </location>
</feature>
<reference evidence="5 6" key="1">
    <citation type="journal article" date="2015" name="Genome Announc.">
        <title>Draft Genome of the Euendolithic (true boring) Cyanobacterium Mastigocoleus testarum strain BC008.</title>
        <authorList>
            <person name="Guida B.S."/>
            <person name="Garcia-Pichel F."/>
        </authorList>
    </citation>
    <scope>NUCLEOTIDE SEQUENCE [LARGE SCALE GENOMIC DNA]</scope>
    <source>
        <strain evidence="5 6">BC008</strain>
    </source>
</reference>
<comment type="caution">
    <text evidence="5">The sequence shown here is derived from an EMBL/GenBank/DDBJ whole genome shotgun (WGS) entry which is preliminary data.</text>
</comment>
<dbReference type="CDD" id="cd08349">
    <property type="entry name" value="BLMA_like"/>
    <property type="match status" value="1"/>
</dbReference>
<comment type="similarity">
    <text evidence="1">Belongs to the bleomycin resistance protein family.</text>
</comment>
<evidence type="ECO:0000259" key="4">
    <source>
        <dbReference type="PROSITE" id="PS51819"/>
    </source>
</evidence>
<name>A0A0V7ZMC3_9CYAN</name>
<dbReference type="InterPro" id="IPR037523">
    <property type="entry name" value="VOC_core"/>
</dbReference>
<proteinExistence type="inferred from homology"/>
<organism evidence="5 6">
    <name type="scientific">Mastigocoleus testarum BC008</name>
    <dbReference type="NCBI Taxonomy" id="371196"/>
    <lineage>
        <taxon>Bacteria</taxon>
        <taxon>Bacillati</taxon>
        <taxon>Cyanobacteriota</taxon>
        <taxon>Cyanophyceae</taxon>
        <taxon>Nostocales</taxon>
        <taxon>Hapalosiphonaceae</taxon>
        <taxon>Mastigocoleus</taxon>
    </lineage>
</organism>
<gene>
    <name evidence="5" type="ORF">BC008_22885</name>
</gene>
<protein>
    <recommendedName>
        <fullName evidence="2">Bleomycin resistance protein</fullName>
    </recommendedName>
</protein>
<evidence type="ECO:0000256" key="3">
    <source>
        <dbReference type="ARBA" id="ARBA00023251"/>
    </source>
</evidence>
<keyword evidence="6" id="KW-1185">Reference proteome</keyword>
<evidence type="ECO:0000313" key="6">
    <source>
        <dbReference type="Proteomes" id="UP000053372"/>
    </source>
</evidence>
<dbReference type="PROSITE" id="PS51819">
    <property type="entry name" value="VOC"/>
    <property type="match status" value="1"/>
</dbReference>